<dbReference type="InterPro" id="IPR006805">
    <property type="entry name" value="Anth_synth_I_N"/>
</dbReference>
<feature type="compositionally biased region" description="Basic and acidic residues" evidence="8">
    <location>
        <begin position="118"/>
        <end position="137"/>
    </location>
</feature>
<dbReference type="PANTHER" id="PTHR11236:SF9">
    <property type="entry name" value="ANTHRANILATE SYNTHASE COMPONENT 1"/>
    <property type="match status" value="1"/>
</dbReference>
<keyword evidence="6" id="KW-0057">Aromatic amino acid biosynthesis</keyword>
<organism evidence="11 12">
    <name type="scientific">Penicillium nalgiovense</name>
    <dbReference type="NCBI Taxonomy" id="60175"/>
    <lineage>
        <taxon>Eukaryota</taxon>
        <taxon>Fungi</taxon>
        <taxon>Dikarya</taxon>
        <taxon>Ascomycota</taxon>
        <taxon>Pezizomycotina</taxon>
        <taxon>Eurotiomycetes</taxon>
        <taxon>Eurotiomycetidae</taxon>
        <taxon>Eurotiales</taxon>
        <taxon>Aspergillaceae</taxon>
        <taxon>Penicillium</taxon>
    </lineage>
</organism>
<dbReference type="AlphaFoldDB" id="A0A1V6ZAK2"/>
<evidence type="ECO:0000313" key="12">
    <source>
        <dbReference type="Proteomes" id="UP000191691"/>
    </source>
</evidence>
<name>A0A1V6ZAK2_PENNA</name>
<sequence length="1081" mass="118513">MAQPDLTSHHVNYLIWRYLQEAGHGDAAVSLQRAWFPDPQTLPFAPYIKTHALVSLVQKGLQYHELESSLDKEGNRKNISPSDYFFGPEPFEIGAKAASVKSPDEAVGTGPDSPSQLVRDRPVNGHAEPEKDSRKDETDSDESMEDKAQTESQPDTPDHMDEDGDVSMAEEIPELPTLENGESSSAPIAPAKPIDLTPDTALLNLDHHVTHAAWRPRDPTVVVGAGDLFCSLWKLSMSSEPVQKKIVELKKGDTSVSTVAWDAIGEKLAVATCTEDRGTITMYNVNGDAVDLLPEVPRLITGLHWATGSSQLVVVASNHNVSELALWDDSRRPDVFPPPQIIENNVYDLAWCGSNLAFASGDGAVYQCEVDNSIRLIKTFPSPRDNATWEFIRCVQTESHSVAIAASGLSASIWIPTHDILIPNAHKDRITGIDISPQFDPHRIEFASFSADGKVKVWQVNLDTKDYTNFHQLSLASTPAITGSFSPDGYALGAASKDGLFIWNTGHPGGNLMSTWTATSPEVKKEEADRMTNGQNGHHAQNGYSKSDPHRALSWDADGKRLAYGFDKQVVTIPSLETARDVISKSRNSAFPPNLLPVTASIAADLLTPTLAYLKIAEKVSSPLSFLYESAATTETIGRYSFVGADPRKVIKTGEGHGPAADPLPYLEDELSQFRVATVPELVLPPLTAGAIGYVGYDCVRYFEPKTARPMKDVLGVPESFFMLYDTIVAFDHFFQVVKVITYVPIPSADADIEASYLKGQSIIQKTIEMLLQDRTPLPPQGPILPNQEYTSNIGQEGYEGHVNRLKQHIAKGDIFQTVPSQRLSRPTSLHPFNLFRHLRTVNPSPYLFYIDCQDFQLVGASPELLVKEERGRIISHPIAGTVKRGKTPEEDAALSEELRSSLKDRAEHVMLVDLARNDVNRVCDPTTTQVDRLMVVEKFSHVQHLVSQVSGELRPDKTRFDAFRSIFPAGTVSGAPKVRAMQLIAELEGEKRGVYAGAVGYFGYNSANTDGSAEMPGAMDTCIALRTMMLKDGVAYLQAGGGIVFDSDPYDEYIETINKLGANISCIKGAEAKYLSMEKE</sequence>
<dbReference type="SUPFAM" id="SSF56322">
    <property type="entry name" value="ADC synthase"/>
    <property type="match status" value="1"/>
</dbReference>
<dbReference type="EC" id="4.1.3.27" evidence="3"/>
<evidence type="ECO:0000259" key="9">
    <source>
        <dbReference type="Pfam" id="PF00425"/>
    </source>
</evidence>
<keyword evidence="7" id="KW-0456">Lyase</keyword>
<reference evidence="12" key="1">
    <citation type="journal article" date="2017" name="Nat. Microbiol.">
        <title>Global analysis of biosynthetic gene clusters reveals vast potential of secondary metabolite production in Penicillium species.</title>
        <authorList>
            <person name="Nielsen J.C."/>
            <person name="Grijseels S."/>
            <person name="Prigent S."/>
            <person name="Ji B."/>
            <person name="Dainat J."/>
            <person name="Nielsen K.F."/>
            <person name="Frisvad J.C."/>
            <person name="Workman M."/>
            <person name="Nielsen J."/>
        </authorList>
    </citation>
    <scope>NUCLEOTIDE SEQUENCE [LARGE SCALE GENOMIC DNA]</scope>
    <source>
        <strain evidence="12">IBT 13039</strain>
    </source>
</reference>
<dbReference type="GO" id="GO:0004049">
    <property type="term" value="F:anthranilate synthase activity"/>
    <property type="evidence" value="ECO:0007669"/>
    <property type="project" value="UniProtKB-EC"/>
</dbReference>
<dbReference type="Proteomes" id="UP000191691">
    <property type="component" value="Unassembled WGS sequence"/>
</dbReference>
<evidence type="ECO:0000256" key="7">
    <source>
        <dbReference type="ARBA" id="ARBA00023239"/>
    </source>
</evidence>
<dbReference type="InterPro" id="IPR005256">
    <property type="entry name" value="Anth_synth_I_PabB"/>
</dbReference>
<dbReference type="Pfam" id="PF00425">
    <property type="entry name" value="Chorismate_bind"/>
    <property type="match status" value="1"/>
</dbReference>
<comment type="similarity">
    <text evidence="2">Belongs to the anthranilate synthase component I family.</text>
</comment>
<evidence type="ECO:0000256" key="4">
    <source>
        <dbReference type="ARBA" id="ARBA00022605"/>
    </source>
</evidence>
<feature type="region of interest" description="Disordered" evidence="8">
    <location>
        <begin position="98"/>
        <end position="164"/>
    </location>
</feature>
<dbReference type="PANTHER" id="PTHR11236">
    <property type="entry name" value="AMINOBENZOATE/ANTHRANILATE SYNTHASE"/>
    <property type="match status" value="1"/>
</dbReference>
<dbReference type="Pfam" id="PF08513">
    <property type="entry name" value="LisH"/>
    <property type="match status" value="1"/>
</dbReference>
<evidence type="ECO:0000256" key="6">
    <source>
        <dbReference type="ARBA" id="ARBA00023141"/>
    </source>
</evidence>
<dbReference type="GO" id="GO:0000162">
    <property type="term" value="P:L-tryptophan biosynthetic process"/>
    <property type="evidence" value="ECO:0007669"/>
    <property type="project" value="UniProtKB-UniPathway"/>
</dbReference>
<feature type="domain" description="Chorismate-utilising enzyme C-terminal" evidence="9">
    <location>
        <begin position="796"/>
        <end position="1060"/>
    </location>
</feature>
<evidence type="ECO:0000256" key="8">
    <source>
        <dbReference type="SAM" id="MobiDB-lite"/>
    </source>
</evidence>
<dbReference type="Gene3D" id="2.130.10.10">
    <property type="entry name" value="YVTN repeat-like/Quinoprotein amine dehydrogenase"/>
    <property type="match status" value="2"/>
</dbReference>
<evidence type="ECO:0000256" key="2">
    <source>
        <dbReference type="ARBA" id="ARBA00009562"/>
    </source>
</evidence>
<evidence type="ECO:0000256" key="1">
    <source>
        <dbReference type="ARBA" id="ARBA00004873"/>
    </source>
</evidence>
<comment type="pathway">
    <text evidence="1">Amino-acid biosynthesis; L-tryptophan biosynthesis; L-tryptophan from chorismate: step 1/5.</text>
</comment>
<feature type="compositionally biased region" description="Polar residues" evidence="8">
    <location>
        <begin position="532"/>
        <end position="545"/>
    </location>
</feature>
<gene>
    <name evidence="11" type="ORF">PENNAL_c0001G09738</name>
</gene>
<keyword evidence="5" id="KW-0822">Tryptophan biosynthesis</keyword>
<dbReference type="NCBIfam" id="TIGR00564">
    <property type="entry name" value="trpE_most"/>
    <property type="match status" value="1"/>
</dbReference>
<comment type="caution">
    <text evidence="11">The sequence shown here is derived from an EMBL/GenBank/DDBJ whole genome shotgun (WGS) entry which is preliminary data.</text>
</comment>
<keyword evidence="4" id="KW-0028">Amino-acid biosynthesis</keyword>
<feature type="domain" description="Anthranilate synthase component I N-terminal" evidence="10">
    <location>
        <begin position="605"/>
        <end position="738"/>
    </location>
</feature>
<evidence type="ECO:0000256" key="5">
    <source>
        <dbReference type="ARBA" id="ARBA00022822"/>
    </source>
</evidence>
<dbReference type="Pfam" id="PF04715">
    <property type="entry name" value="Anth_synt_I_N"/>
    <property type="match status" value="1"/>
</dbReference>
<dbReference type="SMART" id="SM00320">
    <property type="entry name" value="WD40"/>
    <property type="match status" value="4"/>
</dbReference>
<proteinExistence type="inferred from homology"/>
<keyword evidence="12" id="KW-1185">Reference proteome</keyword>
<dbReference type="OMA" id="VYDLAWC"/>
<evidence type="ECO:0000256" key="3">
    <source>
        <dbReference type="ARBA" id="ARBA00012266"/>
    </source>
</evidence>
<evidence type="ECO:0000313" key="11">
    <source>
        <dbReference type="EMBL" id="OQE96706.1"/>
    </source>
</evidence>
<evidence type="ECO:0000259" key="10">
    <source>
        <dbReference type="Pfam" id="PF04715"/>
    </source>
</evidence>
<dbReference type="SUPFAM" id="SSF50978">
    <property type="entry name" value="WD40 repeat-like"/>
    <property type="match status" value="1"/>
</dbReference>
<dbReference type="InterPro" id="IPR015890">
    <property type="entry name" value="Chorismate_C"/>
</dbReference>
<feature type="region of interest" description="Disordered" evidence="8">
    <location>
        <begin position="525"/>
        <end position="550"/>
    </location>
</feature>
<dbReference type="EMBL" id="MOOB01000001">
    <property type="protein sequence ID" value="OQE96706.1"/>
    <property type="molecule type" value="Genomic_DNA"/>
</dbReference>
<dbReference type="UniPathway" id="UPA00035">
    <property type="reaction ID" value="UER00040"/>
</dbReference>
<dbReference type="InterPro" id="IPR005801">
    <property type="entry name" value="ADC_synthase"/>
</dbReference>
<dbReference type="Gene3D" id="3.60.120.10">
    <property type="entry name" value="Anthranilate synthase"/>
    <property type="match status" value="1"/>
</dbReference>
<dbReference type="InterPro" id="IPR015943">
    <property type="entry name" value="WD40/YVTN_repeat-like_dom_sf"/>
</dbReference>
<dbReference type="PRINTS" id="PR00095">
    <property type="entry name" value="ANTSNTHASEI"/>
</dbReference>
<protein>
    <recommendedName>
        <fullName evidence="3">anthranilate synthase</fullName>
        <ecNumber evidence="3">4.1.3.27</ecNumber>
    </recommendedName>
</protein>
<dbReference type="FunFam" id="3.60.120.10:FF:000003">
    <property type="entry name" value="Anthranilate synthase component 1"/>
    <property type="match status" value="1"/>
</dbReference>
<dbReference type="InterPro" id="IPR001680">
    <property type="entry name" value="WD40_rpt"/>
</dbReference>
<accession>A0A1V6ZAK2</accession>
<dbReference type="Pfam" id="PF00400">
    <property type="entry name" value="WD40"/>
    <property type="match status" value="1"/>
</dbReference>
<dbReference type="STRING" id="60175.A0A1V6ZAK2"/>
<dbReference type="InterPro" id="IPR036322">
    <property type="entry name" value="WD40_repeat_dom_sf"/>
</dbReference>
<dbReference type="Gene3D" id="1.20.960.30">
    <property type="match status" value="1"/>
</dbReference>
<dbReference type="InterPro" id="IPR019999">
    <property type="entry name" value="Anth_synth_I-like"/>
</dbReference>
<dbReference type="InterPro" id="IPR006594">
    <property type="entry name" value="LisH"/>
</dbReference>